<keyword evidence="5" id="KW-1185">Reference proteome</keyword>
<dbReference type="Proteomes" id="UP001074726">
    <property type="component" value="Unassembled WGS sequence"/>
</dbReference>
<evidence type="ECO:0000313" key="4">
    <source>
        <dbReference type="EMBL" id="MCY4726709.1"/>
    </source>
</evidence>
<dbReference type="InterPro" id="IPR027417">
    <property type="entry name" value="P-loop_NTPase"/>
</dbReference>
<dbReference type="EMBL" id="JAPPUX010000003">
    <property type="protein sequence ID" value="MCY4726709.1"/>
    <property type="molecule type" value="Genomic_DNA"/>
</dbReference>
<protein>
    <submittedName>
        <fullName evidence="4">Terminase large subunit</fullName>
    </submittedName>
</protein>
<feature type="region of interest" description="Disordered" evidence="1">
    <location>
        <begin position="1"/>
        <end position="32"/>
    </location>
</feature>
<proteinExistence type="predicted"/>
<comment type="caution">
    <text evidence="4">The sequence shown here is derived from an EMBL/GenBank/DDBJ whole genome shotgun (WGS) entry which is preliminary data.</text>
</comment>
<name>A0ABT4CCM8_9ACTN</name>
<dbReference type="PANTHER" id="PTHR41287:SF1">
    <property type="entry name" value="PROTEIN YMFN"/>
    <property type="match status" value="1"/>
</dbReference>
<dbReference type="Pfam" id="PF03354">
    <property type="entry name" value="TerL_ATPase"/>
    <property type="match status" value="1"/>
</dbReference>
<reference evidence="4" key="1">
    <citation type="submission" date="2022-08" db="EMBL/GenBank/DDBJ databases">
        <title>Genome sequencing of Nocardioides sp. STR2.</title>
        <authorList>
            <person name="So Y."/>
        </authorList>
    </citation>
    <scope>NUCLEOTIDE SEQUENCE</scope>
    <source>
        <strain evidence="4">STR2</strain>
    </source>
</reference>
<dbReference type="InterPro" id="IPR005021">
    <property type="entry name" value="Terminase_largesu-like"/>
</dbReference>
<evidence type="ECO:0000259" key="2">
    <source>
        <dbReference type="Pfam" id="PF03354"/>
    </source>
</evidence>
<dbReference type="Gene3D" id="3.40.50.300">
    <property type="entry name" value="P-loop containing nucleotide triphosphate hydrolases"/>
    <property type="match status" value="1"/>
</dbReference>
<evidence type="ECO:0000313" key="5">
    <source>
        <dbReference type="Proteomes" id="UP001074726"/>
    </source>
</evidence>
<dbReference type="InterPro" id="IPR046462">
    <property type="entry name" value="TerL_nuclease"/>
</dbReference>
<sequence>MTTTRRTPSTDRRSGNPAKRAAAKKPDPIKDLKLSPEVHAYMVDRGIPLPDCPPHTKTPEPRDVPGAAFDFERVDKVLAAFKALTHVSGRWAGQPLTPDPWQVAYILAPTFGWVRWDDEADAYVRIIRDLYVDVPRKNGKSTISSGIALYMACADGEQGAQVVTAATGKEQAKFVFSPIKTLAEKAPALKGRVKAYAEKVIHLRSASTIIPVSSVADAQHGANIHCSVVDELHVHKNPDLVETIETGRGSRTQPLSVIITTADSGKPGTIYDRKRRYVDSLAAGTIRDEHVYGVVWAANKDDDPFAVETQKKANPGYGISPSAAYLAAEAKKAKNDPSALAAYQRLHLGIRTKQAARFVNLDTWRANAGDDNAWLDTDALRNRRAYGGLDLASTSDLTALCWLLPRDDDGFDALWRMWVPEAALDDLNTRTAGEAMVWLGRGWLRTTPGNVTDYAYVRASMNEDADLLDVQTVAFDRWNASQLTIDLTDDGFEMVKLGQGFASMSAPLKEVKRLLLTGQASGVPMIRHGGNDVMTWMTDNLAVAYDAAGNVKPDKASAADKIDGWSALVNAMSEAMAGNAPKTSAYDDGGLRVV</sequence>
<gene>
    <name evidence="4" type="ORF">NYO98_10505</name>
</gene>
<accession>A0ABT4CCM8</accession>
<dbReference type="PANTHER" id="PTHR41287">
    <property type="match status" value="1"/>
</dbReference>
<dbReference type="InterPro" id="IPR046461">
    <property type="entry name" value="TerL_ATPase"/>
</dbReference>
<dbReference type="Pfam" id="PF20441">
    <property type="entry name" value="TerL_nuclease"/>
    <property type="match status" value="1"/>
</dbReference>
<organism evidence="4 5">
    <name type="scientific">Nocardioides pini</name>
    <dbReference type="NCBI Taxonomy" id="2975053"/>
    <lineage>
        <taxon>Bacteria</taxon>
        <taxon>Bacillati</taxon>
        <taxon>Actinomycetota</taxon>
        <taxon>Actinomycetes</taxon>
        <taxon>Propionibacteriales</taxon>
        <taxon>Nocardioidaceae</taxon>
        <taxon>Nocardioides</taxon>
    </lineage>
</organism>
<dbReference type="RefSeq" id="WP_268111617.1">
    <property type="nucleotide sequence ID" value="NZ_JAPPUX010000003.1"/>
</dbReference>
<evidence type="ECO:0000259" key="3">
    <source>
        <dbReference type="Pfam" id="PF20441"/>
    </source>
</evidence>
<evidence type="ECO:0000256" key="1">
    <source>
        <dbReference type="SAM" id="MobiDB-lite"/>
    </source>
</evidence>
<feature type="domain" description="Terminase large subunit-like ATPase" evidence="2">
    <location>
        <begin position="100"/>
        <end position="274"/>
    </location>
</feature>
<feature type="domain" description="Terminase large subunit-like endonuclease" evidence="3">
    <location>
        <begin position="286"/>
        <end position="578"/>
    </location>
</feature>